<proteinExistence type="predicted"/>
<dbReference type="Proteomes" id="UP000001520">
    <property type="component" value="Plasmid megaplasmid pDF308"/>
</dbReference>
<gene>
    <name evidence="1" type="ordered locus">DEFDS_P067</name>
</gene>
<protein>
    <submittedName>
        <fullName evidence="1">Uncharacterized protein</fullName>
    </submittedName>
</protein>
<dbReference type="HOGENOM" id="CLU_1238546_0_0_0"/>
<keyword evidence="2" id="KW-1185">Reference proteome</keyword>
<sequence length="223" mass="26628">MKNINSDITQQDIIDNFQNLYANFLQKIDNLIQDNLDNITSNTINHLYYLQFNLLKNFKGNSSGFTGLSEFLIVRFIIHYITKKYNQNFKLLPITKDIKYWQSQNFKINVQQTIKLPKPVKVGNKKQNKIQPDIIIKKENKIISYIEIKIYLKDFKILEDLIKKYEVLLENNKNNYKLLFILFNGNDNIMEKLDKYKLQNTWFNYIVLNKSNKKFIDAVNKIV</sequence>
<organism evidence="1 2">
    <name type="scientific">Deferribacter desulfuricans (strain DSM 14783 / JCM 11476 / NBRC 101012 / SSM1)</name>
    <dbReference type="NCBI Taxonomy" id="639282"/>
    <lineage>
        <taxon>Bacteria</taxon>
        <taxon>Pseudomonadati</taxon>
        <taxon>Deferribacterota</taxon>
        <taxon>Deferribacteres</taxon>
        <taxon>Deferribacterales</taxon>
        <taxon>Deferribacteraceae</taxon>
        <taxon>Deferribacter</taxon>
    </lineage>
</organism>
<accession>D3PEP9</accession>
<name>D3PEP9_DEFDS</name>
<dbReference type="KEGG" id="ddf:DEFDS_P067"/>
<evidence type="ECO:0000313" key="1">
    <source>
        <dbReference type="EMBL" id="BAI81691.1"/>
    </source>
</evidence>
<evidence type="ECO:0000313" key="2">
    <source>
        <dbReference type="Proteomes" id="UP000001520"/>
    </source>
</evidence>
<reference evidence="1 2" key="1">
    <citation type="journal article" date="2010" name="DNA Res.">
        <title>Bacterial lifestyle in a deep-sea hydrothermal vent chimney revealed by the genome sequence of the thermophilic bacterium Deferribacter desulfuricans SSM1.</title>
        <authorList>
            <person name="Takaki Y."/>
            <person name="Shimamura S."/>
            <person name="Nakagawa S."/>
            <person name="Fukuhara Y."/>
            <person name="Horikawa H."/>
            <person name="Ankai A."/>
            <person name="Harada T."/>
            <person name="Hosoyama A."/>
            <person name="Oguchi A."/>
            <person name="Fukui S."/>
            <person name="Fujita N."/>
            <person name="Takami H."/>
            <person name="Takai K."/>
        </authorList>
    </citation>
    <scope>NUCLEOTIDE SEQUENCE [LARGE SCALE GENOMIC DNA]</scope>
    <source>
        <strain evidence="2">DSM 14783 / JCM 11476 / NBRC 101012 / SSM1</strain>
        <plasmid evidence="2">Plasmid megaplasmid pDF308</plasmid>
    </source>
</reference>
<dbReference type="AlphaFoldDB" id="D3PEP9"/>
<dbReference type="EMBL" id="AP011530">
    <property type="protein sequence ID" value="BAI81691.1"/>
    <property type="molecule type" value="Genomic_DNA"/>
</dbReference>
<geneLocation type="plasmid" evidence="1 2">
    <name>megaplasmid pDF308</name>
</geneLocation>
<keyword evidence="1" id="KW-0614">Plasmid</keyword>
<dbReference type="RefSeq" id="WP_013008928.1">
    <property type="nucleotide sequence ID" value="NC_013940.1"/>
</dbReference>